<dbReference type="EMBL" id="JAPDNS010000001">
    <property type="protein sequence ID" value="MCW3483118.1"/>
    <property type="molecule type" value="Genomic_DNA"/>
</dbReference>
<evidence type="ECO:0000313" key="3">
    <source>
        <dbReference type="Proteomes" id="UP001207742"/>
    </source>
</evidence>
<feature type="transmembrane region" description="Helical" evidence="1">
    <location>
        <begin position="82"/>
        <end position="103"/>
    </location>
</feature>
<sequence length="208" mass="24567">MFIIYGRKIANIKTDTNQAHDCKSCHDFDLEIKVYREYFHVFFLPVFPIGCKEVKIRCNNCGEPKWIASLQQQYEKSVRTPFYLYTWLIMLAGLVVFAIVANLNTQKEKAQFVADPHVGDVYTIQQDEKGVTNYYFLKVSKMNGDTIWTYHSNLVYTRYVSRFSEDDFFVKQEEIRLTKKELKEMLDKDEINGVDRDYGIDEGFNRVQ</sequence>
<comment type="caution">
    <text evidence="2">The sequence shown here is derived from an EMBL/GenBank/DDBJ whole genome shotgun (WGS) entry which is preliminary data.</text>
</comment>
<accession>A0ABT3IGM6</accession>
<keyword evidence="3" id="KW-1185">Reference proteome</keyword>
<evidence type="ECO:0000256" key="1">
    <source>
        <dbReference type="SAM" id="Phobius"/>
    </source>
</evidence>
<keyword evidence="1" id="KW-0812">Transmembrane</keyword>
<dbReference type="RefSeq" id="WP_264728125.1">
    <property type="nucleotide sequence ID" value="NZ_JAPDNR010000001.1"/>
</dbReference>
<name>A0ABT3IGM6_9BACT</name>
<keyword evidence="1" id="KW-0472">Membrane</keyword>
<evidence type="ECO:0000313" key="2">
    <source>
        <dbReference type="EMBL" id="MCW3483118.1"/>
    </source>
</evidence>
<proteinExistence type="predicted"/>
<dbReference type="Proteomes" id="UP001207742">
    <property type="component" value="Unassembled WGS sequence"/>
</dbReference>
<organism evidence="2 3">
    <name type="scientific">Chitinophaga nivalis</name>
    <dbReference type="NCBI Taxonomy" id="2991709"/>
    <lineage>
        <taxon>Bacteria</taxon>
        <taxon>Pseudomonadati</taxon>
        <taxon>Bacteroidota</taxon>
        <taxon>Chitinophagia</taxon>
        <taxon>Chitinophagales</taxon>
        <taxon>Chitinophagaceae</taxon>
        <taxon>Chitinophaga</taxon>
    </lineage>
</organism>
<reference evidence="2 3" key="1">
    <citation type="submission" date="2022-10" db="EMBL/GenBank/DDBJ databases">
        <title>Chitinophaga nivalis PC15 sp. nov., isolated from Pyeongchang county, South Korea.</title>
        <authorList>
            <person name="Trinh H.N."/>
        </authorList>
    </citation>
    <scope>NUCLEOTIDE SEQUENCE [LARGE SCALE GENOMIC DNA]</scope>
    <source>
        <strain evidence="2 3">PC14</strain>
    </source>
</reference>
<protein>
    <submittedName>
        <fullName evidence="2">Zinc ribbon domain-containing protein</fullName>
    </submittedName>
</protein>
<keyword evidence="1" id="KW-1133">Transmembrane helix</keyword>
<gene>
    <name evidence="2" type="ORF">OL497_04400</name>
</gene>